<accession>A0A9D2KLU5</accession>
<reference evidence="1" key="1">
    <citation type="journal article" date="2021" name="PeerJ">
        <title>Extensive microbial diversity within the chicken gut microbiome revealed by metagenomics and culture.</title>
        <authorList>
            <person name="Gilroy R."/>
            <person name="Ravi A."/>
            <person name="Getino M."/>
            <person name="Pursley I."/>
            <person name="Horton D.L."/>
            <person name="Alikhan N.F."/>
            <person name="Baker D."/>
            <person name="Gharbi K."/>
            <person name="Hall N."/>
            <person name="Watson M."/>
            <person name="Adriaenssens E.M."/>
            <person name="Foster-Nyarko E."/>
            <person name="Jarju S."/>
            <person name="Secka A."/>
            <person name="Antonio M."/>
            <person name="Oren A."/>
            <person name="Chaudhuri R.R."/>
            <person name="La Ragione R."/>
            <person name="Hildebrand F."/>
            <person name="Pallen M.J."/>
        </authorList>
    </citation>
    <scope>NUCLEOTIDE SEQUENCE</scope>
    <source>
        <strain evidence="1">CHK186-16707</strain>
    </source>
</reference>
<reference evidence="1" key="2">
    <citation type="submission" date="2021-04" db="EMBL/GenBank/DDBJ databases">
        <authorList>
            <person name="Gilroy R."/>
        </authorList>
    </citation>
    <scope>NUCLEOTIDE SEQUENCE</scope>
    <source>
        <strain evidence="1">CHK186-16707</strain>
    </source>
</reference>
<dbReference type="EMBL" id="DXAN01000025">
    <property type="protein sequence ID" value="HJA09091.1"/>
    <property type="molecule type" value="Genomic_DNA"/>
</dbReference>
<evidence type="ECO:0000313" key="2">
    <source>
        <dbReference type="Proteomes" id="UP000824225"/>
    </source>
</evidence>
<gene>
    <name evidence="1" type="ORF">H9962_07890</name>
</gene>
<dbReference type="Proteomes" id="UP000824225">
    <property type="component" value="Unassembled WGS sequence"/>
</dbReference>
<organism evidence="1 2">
    <name type="scientific">Candidatus Mailhella merdigallinarum</name>
    <dbReference type="NCBI Taxonomy" id="2838658"/>
    <lineage>
        <taxon>Bacteria</taxon>
        <taxon>Pseudomonadati</taxon>
        <taxon>Thermodesulfobacteriota</taxon>
        <taxon>Desulfovibrionia</taxon>
        <taxon>Desulfovibrionales</taxon>
        <taxon>Desulfovibrionaceae</taxon>
        <taxon>Mailhella</taxon>
    </lineage>
</organism>
<name>A0A9D2KLU5_9BACT</name>
<comment type="caution">
    <text evidence="1">The sequence shown here is derived from an EMBL/GenBank/DDBJ whole genome shotgun (WGS) entry which is preliminary data.</text>
</comment>
<evidence type="ECO:0000313" key="1">
    <source>
        <dbReference type="EMBL" id="HJA09091.1"/>
    </source>
</evidence>
<protein>
    <submittedName>
        <fullName evidence="1">Uncharacterized protein</fullName>
    </submittedName>
</protein>
<dbReference type="AlphaFoldDB" id="A0A9D2KLU5"/>
<proteinExistence type="predicted"/>
<sequence>MSTNLPALPGGVGPLSDRLAKLSGRIALTGDLIADYRSTLARARKIGIPLSRQVRREARHAMRPIEKAHVLARLQLQIIMSEHGWD</sequence>